<dbReference type="GO" id="GO:1990281">
    <property type="term" value="C:efflux pump complex"/>
    <property type="evidence" value="ECO:0007669"/>
    <property type="project" value="TreeGrafter"/>
</dbReference>
<dbReference type="GO" id="GO:0015562">
    <property type="term" value="F:efflux transmembrane transporter activity"/>
    <property type="evidence" value="ECO:0007669"/>
    <property type="project" value="InterPro"/>
</dbReference>
<evidence type="ECO:0000256" key="6">
    <source>
        <dbReference type="ARBA" id="ARBA00023237"/>
    </source>
</evidence>
<sequence>MRRLPPPAASIALLGLRLTLGLTLALSFTLSTSALAAGASHSPSGFDPFATEGKVAPLPCIRPQISGALGLADIVDLALCNNPQTREAWASARVQAGLVGVAQAPYLPGINATLGSSRNRSRIEDQDANNRTLNSASATVSWLLYDFGAREATLESARQLLAVAVATQDTTRQAVFLAALQSFYQVHALEAALSAAELSEKAARESLAAAEARYRAGSATPADRLQAQTALSQSTLTRIRVDGELKNARGGLANVIGLDASRAVILAPLGATSPPRDFERNIETLIDEARRRRPDLSAAEAQLSAARASVDATRAAHLPSFSLQATPAWQDNAGLTTHSSSIGVAVSIPLFTGFSQTYKVRTAEAQADLRAAQRDRLQLQVALDVWKSYQNLTTATQSMRTTADLLASAEQSERVALGRYRAGVGNILDLLAAQSALASARQQRVQSAFDWNVSRASLAQSVGVLDAAILPALGGEGALPALPLLPSLQTSPSASGNP</sequence>
<keyword evidence="4" id="KW-0812">Transmembrane</keyword>
<evidence type="ECO:0000256" key="3">
    <source>
        <dbReference type="ARBA" id="ARBA00022452"/>
    </source>
</evidence>
<evidence type="ECO:0000256" key="4">
    <source>
        <dbReference type="ARBA" id="ARBA00022692"/>
    </source>
</evidence>
<dbReference type="PANTHER" id="PTHR30026">
    <property type="entry name" value="OUTER MEMBRANE PROTEIN TOLC"/>
    <property type="match status" value="1"/>
</dbReference>
<organism evidence="9 10">
    <name type="scientific">Candidatus Proximibacter danicus</name>
    <dbReference type="NCBI Taxonomy" id="2954365"/>
    <lineage>
        <taxon>Bacteria</taxon>
        <taxon>Pseudomonadati</taxon>
        <taxon>Pseudomonadota</taxon>
        <taxon>Betaproteobacteria</taxon>
        <taxon>Candidatus Proximibacter</taxon>
    </lineage>
</organism>
<dbReference type="GO" id="GO:0009279">
    <property type="term" value="C:cell outer membrane"/>
    <property type="evidence" value="ECO:0007669"/>
    <property type="project" value="UniProtKB-SubCell"/>
</dbReference>
<keyword evidence="5 7" id="KW-0472">Membrane</keyword>
<evidence type="ECO:0000256" key="2">
    <source>
        <dbReference type="ARBA" id="ARBA00022448"/>
    </source>
</evidence>
<dbReference type="PANTHER" id="PTHR30026:SF20">
    <property type="entry name" value="OUTER MEMBRANE PROTEIN TOLC"/>
    <property type="match status" value="1"/>
</dbReference>
<evidence type="ECO:0000256" key="8">
    <source>
        <dbReference type="SAM" id="SignalP"/>
    </source>
</evidence>
<reference evidence="9" key="1">
    <citation type="submission" date="2020-10" db="EMBL/GenBank/DDBJ databases">
        <title>Connecting structure to function with the recovery of over 1000 high-quality activated sludge metagenome-assembled genomes encoding full-length rRNA genes using long-read sequencing.</title>
        <authorList>
            <person name="Singleton C.M."/>
            <person name="Petriglieri F."/>
            <person name="Kristensen J.M."/>
            <person name="Kirkegaard R.H."/>
            <person name="Michaelsen T.Y."/>
            <person name="Andersen M.H."/>
            <person name="Karst S.M."/>
            <person name="Dueholm M.S."/>
            <person name="Nielsen P.H."/>
            <person name="Albertsen M."/>
        </authorList>
    </citation>
    <scope>NUCLEOTIDE SEQUENCE</scope>
    <source>
        <strain evidence="9">Hirt_18-Q3-R61-65_BATAC.395</strain>
    </source>
</reference>
<evidence type="ECO:0000313" key="10">
    <source>
        <dbReference type="Proteomes" id="UP000886689"/>
    </source>
</evidence>
<keyword evidence="6 7" id="KW-0998">Cell outer membrane</keyword>
<comment type="subcellular location">
    <subcellularLocation>
        <location evidence="7">Cell outer membrane</location>
        <topology evidence="7">Peripheral membrane protein</topology>
    </subcellularLocation>
</comment>
<dbReference type="InterPro" id="IPR003423">
    <property type="entry name" value="OMP_efflux"/>
</dbReference>
<evidence type="ECO:0000256" key="5">
    <source>
        <dbReference type="ARBA" id="ARBA00023136"/>
    </source>
</evidence>
<keyword evidence="2 7" id="KW-0813">Transport</keyword>
<feature type="signal peptide" evidence="8">
    <location>
        <begin position="1"/>
        <end position="36"/>
    </location>
</feature>
<comment type="similarity">
    <text evidence="1 7">Belongs to the outer membrane factor (OMF) (TC 1.B.17) family.</text>
</comment>
<gene>
    <name evidence="9" type="ORF">IPL58_09755</name>
</gene>
<dbReference type="EMBL" id="JADJUC010000008">
    <property type="protein sequence ID" value="MBK8524369.1"/>
    <property type="molecule type" value="Genomic_DNA"/>
</dbReference>
<keyword evidence="3" id="KW-1134">Transmembrane beta strand</keyword>
<keyword evidence="7" id="KW-0354">Hemolysis</keyword>
<comment type="function">
    <text evidence="7">CyaE is necessary for transport of calmodulin-sensitive adenylate cyclase-hemolysin (cyclolysin).</text>
</comment>
<comment type="caution">
    <text evidence="9">The sequence shown here is derived from an EMBL/GenBank/DDBJ whole genome shotgun (WGS) entry which is preliminary data.</text>
</comment>
<protein>
    <recommendedName>
        <fullName evidence="7">Protein CyaE</fullName>
    </recommendedName>
</protein>
<dbReference type="GO" id="GO:0015288">
    <property type="term" value="F:porin activity"/>
    <property type="evidence" value="ECO:0007669"/>
    <property type="project" value="TreeGrafter"/>
</dbReference>
<name>A0A9D7PT06_9PROT</name>
<keyword evidence="8" id="KW-0732">Signal</keyword>
<accession>A0A9D7PT06</accession>
<keyword evidence="7" id="KW-0204">Cytolysis</keyword>
<dbReference type="InterPro" id="IPR051906">
    <property type="entry name" value="TolC-like"/>
</dbReference>
<evidence type="ECO:0000256" key="7">
    <source>
        <dbReference type="PIRNR" id="PIRNR001892"/>
    </source>
</evidence>
<evidence type="ECO:0000313" key="9">
    <source>
        <dbReference type="EMBL" id="MBK8524369.1"/>
    </source>
</evidence>
<evidence type="ECO:0000256" key="1">
    <source>
        <dbReference type="ARBA" id="ARBA00007613"/>
    </source>
</evidence>
<dbReference type="GO" id="GO:0031640">
    <property type="term" value="P:killing of cells of another organism"/>
    <property type="evidence" value="ECO:0007669"/>
    <property type="project" value="UniProtKB-KW"/>
</dbReference>
<dbReference type="Pfam" id="PF02321">
    <property type="entry name" value="OEP"/>
    <property type="match status" value="2"/>
</dbReference>
<dbReference type="InterPro" id="IPR028351">
    <property type="entry name" value="CyaE"/>
</dbReference>
<dbReference type="AlphaFoldDB" id="A0A9D7PT06"/>
<dbReference type="Gene3D" id="1.20.1600.10">
    <property type="entry name" value="Outer membrane efflux proteins (OEP)"/>
    <property type="match status" value="1"/>
</dbReference>
<feature type="chain" id="PRO_5039108065" description="Protein CyaE" evidence="8">
    <location>
        <begin position="37"/>
        <end position="498"/>
    </location>
</feature>
<dbReference type="PIRSF" id="PIRSF001892">
    <property type="entry name" value="CyaE"/>
    <property type="match status" value="1"/>
</dbReference>
<dbReference type="SUPFAM" id="SSF56954">
    <property type="entry name" value="Outer membrane efflux proteins (OEP)"/>
    <property type="match status" value="1"/>
</dbReference>
<proteinExistence type="inferred from homology"/>
<dbReference type="Proteomes" id="UP000886689">
    <property type="component" value="Unassembled WGS sequence"/>
</dbReference>